<name>A0A847ETD2_9BACT</name>
<organism evidence="1 2">
    <name type="scientific">Candidatus Dojkabacteria bacterium</name>
    <dbReference type="NCBI Taxonomy" id="2099670"/>
    <lineage>
        <taxon>Bacteria</taxon>
        <taxon>Candidatus Dojkabacteria</taxon>
    </lineage>
</organism>
<sequence>PHAHCTKYIFYGSFDDLQYTINLRSRRGGHIAYRSLVYRWLELLNSKESMWYPLLSSIEKPDPKSREQFLDRS</sequence>
<evidence type="ECO:0000313" key="2">
    <source>
        <dbReference type="Proteomes" id="UP000554004"/>
    </source>
</evidence>
<comment type="caution">
    <text evidence="1">The sequence shown here is derived from an EMBL/GenBank/DDBJ whole genome shotgun (WGS) entry which is preliminary data.</text>
</comment>
<dbReference type="AlphaFoldDB" id="A0A847ETD2"/>
<evidence type="ECO:0000313" key="1">
    <source>
        <dbReference type="EMBL" id="NLE30972.1"/>
    </source>
</evidence>
<dbReference type="Proteomes" id="UP000554004">
    <property type="component" value="Unassembled WGS sequence"/>
</dbReference>
<gene>
    <name evidence="1" type="ORF">GX618_01725</name>
</gene>
<accession>A0A847ETD2</accession>
<reference evidence="1 2" key="1">
    <citation type="journal article" date="2020" name="Biotechnol. Biofuels">
        <title>New insights from the biogas microbiome by comprehensive genome-resolved metagenomics of nearly 1600 species originating from multiple anaerobic digesters.</title>
        <authorList>
            <person name="Campanaro S."/>
            <person name="Treu L."/>
            <person name="Rodriguez-R L.M."/>
            <person name="Kovalovszki A."/>
            <person name="Ziels R.M."/>
            <person name="Maus I."/>
            <person name="Zhu X."/>
            <person name="Kougias P.G."/>
            <person name="Basile A."/>
            <person name="Luo G."/>
            <person name="Schluter A."/>
            <person name="Konstantinidis K.T."/>
            <person name="Angelidaki I."/>
        </authorList>
    </citation>
    <scope>NUCLEOTIDE SEQUENCE [LARGE SCALE GENOMIC DNA]</scope>
    <source>
        <strain evidence="1">AS06rmzACSIP_421</strain>
    </source>
</reference>
<proteinExistence type="predicted"/>
<dbReference type="EMBL" id="JAAZAL010000060">
    <property type="protein sequence ID" value="NLE30972.1"/>
    <property type="molecule type" value="Genomic_DNA"/>
</dbReference>
<feature type="non-terminal residue" evidence="1">
    <location>
        <position position="1"/>
    </location>
</feature>
<protein>
    <submittedName>
        <fullName evidence="1">Uncharacterized protein</fullName>
    </submittedName>
</protein>